<evidence type="ECO:0000256" key="1">
    <source>
        <dbReference type="SAM" id="MobiDB-lite"/>
    </source>
</evidence>
<keyword evidence="2" id="KW-1133">Transmembrane helix</keyword>
<comment type="caution">
    <text evidence="3">The sequence shown here is derived from an EMBL/GenBank/DDBJ whole genome shotgun (WGS) entry which is preliminary data.</text>
</comment>
<organism evidence="3 4">
    <name type="scientific">Characodon lateralis</name>
    <dbReference type="NCBI Taxonomy" id="208331"/>
    <lineage>
        <taxon>Eukaryota</taxon>
        <taxon>Metazoa</taxon>
        <taxon>Chordata</taxon>
        <taxon>Craniata</taxon>
        <taxon>Vertebrata</taxon>
        <taxon>Euteleostomi</taxon>
        <taxon>Actinopterygii</taxon>
        <taxon>Neopterygii</taxon>
        <taxon>Teleostei</taxon>
        <taxon>Neoteleostei</taxon>
        <taxon>Acanthomorphata</taxon>
        <taxon>Ovalentaria</taxon>
        <taxon>Atherinomorphae</taxon>
        <taxon>Cyprinodontiformes</taxon>
        <taxon>Goodeidae</taxon>
        <taxon>Characodon</taxon>
    </lineage>
</organism>
<protein>
    <submittedName>
        <fullName evidence="3">Uncharacterized protein</fullName>
    </submittedName>
</protein>
<feature type="region of interest" description="Disordered" evidence="1">
    <location>
        <begin position="1"/>
        <end position="20"/>
    </location>
</feature>
<reference evidence="3 4" key="1">
    <citation type="submission" date="2021-06" db="EMBL/GenBank/DDBJ databases">
        <authorList>
            <person name="Palmer J.M."/>
        </authorList>
    </citation>
    <scope>NUCLEOTIDE SEQUENCE [LARGE SCALE GENOMIC DNA]</scope>
    <source>
        <strain evidence="3 4">CL_MEX2019</strain>
        <tissue evidence="3">Muscle</tissue>
    </source>
</reference>
<name>A0ABU7DW83_9TELE</name>
<evidence type="ECO:0000313" key="4">
    <source>
        <dbReference type="Proteomes" id="UP001352852"/>
    </source>
</evidence>
<sequence length="105" mass="11783">MSSRYTRQFGTPPSTLFTSRDAQTSLSPRHLLQLLRGEPNAFPGQPRNIVPPVLGRPLGLLLVRRAWNTSRGRSSSQPLYTRLRTTPAHAVGLGFLFSYFVLLVY</sequence>
<accession>A0ABU7DW83</accession>
<dbReference type="EMBL" id="JAHUTJ010034916">
    <property type="protein sequence ID" value="MED6278235.1"/>
    <property type="molecule type" value="Genomic_DNA"/>
</dbReference>
<keyword evidence="2" id="KW-0472">Membrane</keyword>
<dbReference type="Proteomes" id="UP001352852">
    <property type="component" value="Unassembled WGS sequence"/>
</dbReference>
<feature type="transmembrane region" description="Helical" evidence="2">
    <location>
        <begin position="86"/>
        <end position="104"/>
    </location>
</feature>
<gene>
    <name evidence="3" type="ORF">CHARACLAT_021625</name>
</gene>
<proteinExistence type="predicted"/>
<evidence type="ECO:0000313" key="3">
    <source>
        <dbReference type="EMBL" id="MED6278235.1"/>
    </source>
</evidence>
<keyword evidence="4" id="KW-1185">Reference proteome</keyword>
<evidence type="ECO:0000256" key="2">
    <source>
        <dbReference type="SAM" id="Phobius"/>
    </source>
</evidence>
<keyword evidence="2" id="KW-0812">Transmembrane</keyword>